<evidence type="ECO:0000256" key="1">
    <source>
        <dbReference type="SAM" id="SignalP"/>
    </source>
</evidence>
<dbReference type="InterPro" id="IPR003646">
    <property type="entry name" value="SH3-like_bac-type"/>
</dbReference>
<gene>
    <name evidence="3" type="ORF">HHL11_25325</name>
</gene>
<dbReference type="EMBL" id="JABBFX010000003">
    <property type="protein sequence ID" value="NML47092.1"/>
    <property type="molecule type" value="Genomic_DNA"/>
</dbReference>
<dbReference type="RefSeq" id="WP_169421391.1">
    <property type="nucleotide sequence ID" value="NZ_JABBFX010000003.1"/>
</dbReference>
<accession>A0A848HAM8</accession>
<name>A0A848HAM8_9BURK</name>
<evidence type="ECO:0000313" key="3">
    <source>
        <dbReference type="EMBL" id="NML47092.1"/>
    </source>
</evidence>
<organism evidence="3 4">
    <name type="scientific">Ramlibacter agri</name>
    <dbReference type="NCBI Taxonomy" id="2728837"/>
    <lineage>
        <taxon>Bacteria</taxon>
        <taxon>Pseudomonadati</taxon>
        <taxon>Pseudomonadota</taxon>
        <taxon>Betaproteobacteria</taxon>
        <taxon>Burkholderiales</taxon>
        <taxon>Comamonadaceae</taxon>
        <taxon>Ramlibacter</taxon>
    </lineage>
</organism>
<keyword evidence="4" id="KW-1185">Reference proteome</keyword>
<keyword evidence="1" id="KW-0732">Signal</keyword>
<dbReference type="Gene3D" id="2.30.30.40">
    <property type="entry name" value="SH3 Domains"/>
    <property type="match status" value="1"/>
</dbReference>
<feature type="signal peptide" evidence="1">
    <location>
        <begin position="1"/>
        <end position="25"/>
    </location>
</feature>
<feature type="chain" id="PRO_5032747831" evidence="1">
    <location>
        <begin position="26"/>
        <end position="109"/>
    </location>
</feature>
<proteinExistence type="predicted"/>
<dbReference type="Proteomes" id="UP000541185">
    <property type="component" value="Unassembled WGS sequence"/>
</dbReference>
<evidence type="ECO:0000259" key="2">
    <source>
        <dbReference type="PROSITE" id="PS51781"/>
    </source>
</evidence>
<feature type="domain" description="SH3b" evidence="2">
    <location>
        <begin position="23"/>
        <end position="88"/>
    </location>
</feature>
<protein>
    <submittedName>
        <fullName evidence="3">SH3 domain-containing protein</fullName>
    </submittedName>
</protein>
<dbReference type="Pfam" id="PF08239">
    <property type="entry name" value="SH3_3"/>
    <property type="match status" value="1"/>
</dbReference>
<evidence type="ECO:0000313" key="4">
    <source>
        <dbReference type="Proteomes" id="UP000541185"/>
    </source>
</evidence>
<dbReference type="PROSITE" id="PS51781">
    <property type="entry name" value="SH3B"/>
    <property type="match status" value="1"/>
</dbReference>
<sequence>MAHPSSPARRILVAALLAAPLAASAATASTTRPLNVREGPGTQFLVLTVLPVRTSVTVRGCINGWQWCEVDTRRARGWVDSRFLQPSVRNRVPIIRNPKQRERQPRPVG</sequence>
<dbReference type="AlphaFoldDB" id="A0A848HAM8"/>
<comment type="caution">
    <text evidence="3">The sequence shown here is derived from an EMBL/GenBank/DDBJ whole genome shotgun (WGS) entry which is preliminary data.</text>
</comment>
<reference evidence="3 4" key="1">
    <citation type="submission" date="2020-04" db="EMBL/GenBank/DDBJ databases">
        <title>Ramlibacter sp. G-1-2-2 isolated from soil.</title>
        <authorList>
            <person name="Dahal R.H."/>
        </authorList>
    </citation>
    <scope>NUCLEOTIDE SEQUENCE [LARGE SCALE GENOMIC DNA]</scope>
    <source>
        <strain evidence="3 4">G-1-2-2</strain>
    </source>
</reference>